<protein>
    <submittedName>
        <fullName evidence="1">Uncharacterized protein</fullName>
    </submittedName>
</protein>
<organism evidence="1 2">
    <name type="scientific">Xenopus laevis</name>
    <name type="common">African clawed frog</name>
    <dbReference type="NCBI Taxonomy" id="8355"/>
    <lineage>
        <taxon>Eukaryota</taxon>
        <taxon>Metazoa</taxon>
        <taxon>Chordata</taxon>
        <taxon>Craniata</taxon>
        <taxon>Vertebrata</taxon>
        <taxon>Euteleostomi</taxon>
        <taxon>Amphibia</taxon>
        <taxon>Batrachia</taxon>
        <taxon>Anura</taxon>
        <taxon>Pipoidea</taxon>
        <taxon>Pipidae</taxon>
        <taxon>Xenopodinae</taxon>
        <taxon>Xenopus</taxon>
        <taxon>Xenopus</taxon>
    </lineage>
</organism>
<dbReference type="Proteomes" id="UP000694892">
    <property type="component" value="Chromosome 7L"/>
</dbReference>
<sequence>ELQFPHNNVYSHLRKTPRK</sequence>
<gene>
    <name evidence="1" type="ORF">XELAEV_180359922mg</name>
</gene>
<dbReference type="EMBL" id="CM004478">
    <property type="protein sequence ID" value="OCT73010.1"/>
    <property type="molecule type" value="Genomic_DNA"/>
</dbReference>
<accession>A0A974HCM1</accession>
<reference evidence="2" key="1">
    <citation type="journal article" date="2016" name="Nature">
        <title>Genome evolution in the allotetraploid frog Xenopus laevis.</title>
        <authorList>
            <person name="Session A.M."/>
            <person name="Uno Y."/>
            <person name="Kwon T."/>
            <person name="Chapman J.A."/>
            <person name="Toyoda A."/>
            <person name="Takahashi S."/>
            <person name="Fukui A."/>
            <person name="Hikosaka A."/>
            <person name="Suzuki A."/>
            <person name="Kondo M."/>
            <person name="van Heeringen S.J."/>
            <person name="Quigley I."/>
            <person name="Heinz S."/>
            <person name="Ogino H."/>
            <person name="Ochi H."/>
            <person name="Hellsten U."/>
            <person name="Lyons J.B."/>
            <person name="Simakov O."/>
            <person name="Putnam N."/>
            <person name="Stites J."/>
            <person name="Kuroki Y."/>
            <person name="Tanaka T."/>
            <person name="Michiue T."/>
            <person name="Watanabe M."/>
            <person name="Bogdanovic O."/>
            <person name="Lister R."/>
            <person name="Georgiou G."/>
            <person name="Paranjpe S.S."/>
            <person name="van Kruijsbergen I."/>
            <person name="Shu S."/>
            <person name="Carlson J."/>
            <person name="Kinoshita T."/>
            <person name="Ohta Y."/>
            <person name="Mawaribuchi S."/>
            <person name="Jenkins J."/>
            <person name="Grimwood J."/>
            <person name="Schmutz J."/>
            <person name="Mitros T."/>
            <person name="Mozaffari S.V."/>
            <person name="Suzuki Y."/>
            <person name="Haramoto Y."/>
            <person name="Yamamoto T.S."/>
            <person name="Takagi C."/>
            <person name="Heald R."/>
            <person name="Miller K."/>
            <person name="Haudenschild C."/>
            <person name="Kitzman J."/>
            <person name="Nakayama T."/>
            <person name="Izutsu Y."/>
            <person name="Robert J."/>
            <person name="Fortriede J."/>
            <person name="Burns K."/>
            <person name="Lotay V."/>
            <person name="Karimi K."/>
            <person name="Yasuoka Y."/>
            <person name="Dichmann D.S."/>
            <person name="Flajnik M.F."/>
            <person name="Houston D.W."/>
            <person name="Shendure J."/>
            <person name="DuPasquier L."/>
            <person name="Vize P.D."/>
            <person name="Zorn A.M."/>
            <person name="Ito M."/>
            <person name="Marcotte E.M."/>
            <person name="Wallingford J.B."/>
            <person name="Ito Y."/>
            <person name="Asashima M."/>
            <person name="Ueno N."/>
            <person name="Matsuda Y."/>
            <person name="Veenstra G.J."/>
            <person name="Fujiyama A."/>
            <person name="Harland R.M."/>
            <person name="Taira M."/>
            <person name="Rokhsar D.S."/>
        </authorList>
    </citation>
    <scope>NUCLEOTIDE SEQUENCE [LARGE SCALE GENOMIC DNA]</scope>
    <source>
        <strain evidence="2">J</strain>
    </source>
</reference>
<feature type="non-terminal residue" evidence="1">
    <location>
        <position position="1"/>
    </location>
</feature>
<evidence type="ECO:0000313" key="2">
    <source>
        <dbReference type="Proteomes" id="UP000694892"/>
    </source>
</evidence>
<dbReference type="AlphaFoldDB" id="A0A974HCM1"/>
<evidence type="ECO:0000313" key="1">
    <source>
        <dbReference type="EMBL" id="OCT73010.1"/>
    </source>
</evidence>
<name>A0A974HCM1_XENLA</name>
<proteinExistence type="predicted"/>